<keyword evidence="2" id="KW-1185">Reference proteome</keyword>
<dbReference type="Proteomes" id="UP000023561">
    <property type="component" value="Unassembled WGS sequence"/>
</dbReference>
<dbReference type="AlphaFoldDB" id="A0A023DIS5"/>
<gene>
    <name evidence="1" type="ORF">GCA01S_060_00190</name>
</gene>
<reference evidence="1 2" key="1">
    <citation type="submission" date="2014-04" db="EMBL/GenBank/DDBJ databases">
        <title>Whole genome shotgun sequence of Geobacillus caldoxylosilyticus NBRC 107762.</title>
        <authorList>
            <person name="Hosoyama A."/>
            <person name="Hosoyama Y."/>
            <person name="Katano-Makiyama Y."/>
            <person name="Tsuchikane K."/>
            <person name="Ohji S."/>
            <person name="Ichikawa N."/>
            <person name="Yamazoe A."/>
            <person name="Fujita N."/>
        </authorList>
    </citation>
    <scope>NUCLEOTIDE SEQUENCE [LARGE SCALE GENOMIC DNA]</scope>
    <source>
        <strain evidence="1 2">NBRC 107762</strain>
    </source>
</reference>
<evidence type="ECO:0000313" key="1">
    <source>
        <dbReference type="EMBL" id="GAJ41204.1"/>
    </source>
</evidence>
<protein>
    <submittedName>
        <fullName evidence="1">Uncharacterized protein</fullName>
    </submittedName>
</protein>
<dbReference type="EMBL" id="BAWO01000060">
    <property type="protein sequence ID" value="GAJ41204.1"/>
    <property type="molecule type" value="Genomic_DNA"/>
</dbReference>
<evidence type="ECO:0000313" key="2">
    <source>
        <dbReference type="Proteomes" id="UP000023561"/>
    </source>
</evidence>
<name>A0A023DIS5_9BACL</name>
<comment type="caution">
    <text evidence="1">The sequence shown here is derived from an EMBL/GenBank/DDBJ whole genome shotgun (WGS) entry which is preliminary data.</text>
</comment>
<accession>A0A023DIS5</accession>
<sequence length="62" mass="7298">MFYNHNIKHTREKEVCYLEKVVREKTKAIKNKIISCGLKTFEPTIANFWEVLASISDLIQKV</sequence>
<organism evidence="1 2">
    <name type="scientific">Parageobacillus caldoxylosilyticus NBRC 107762</name>
    <dbReference type="NCBI Taxonomy" id="1220594"/>
    <lineage>
        <taxon>Bacteria</taxon>
        <taxon>Bacillati</taxon>
        <taxon>Bacillota</taxon>
        <taxon>Bacilli</taxon>
        <taxon>Bacillales</taxon>
        <taxon>Anoxybacillaceae</taxon>
        <taxon>Saccharococcus</taxon>
    </lineage>
</organism>
<proteinExistence type="predicted"/>